<reference evidence="3" key="1">
    <citation type="journal article" date="2020" name="mSystems">
        <title>Genome- and Community-Level Interaction Insights into Carbon Utilization and Element Cycling Functions of Hydrothermarchaeota in Hydrothermal Sediment.</title>
        <authorList>
            <person name="Zhou Z."/>
            <person name="Liu Y."/>
            <person name="Xu W."/>
            <person name="Pan J."/>
            <person name="Luo Z.H."/>
            <person name="Li M."/>
        </authorList>
    </citation>
    <scope>NUCLEOTIDE SEQUENCE [LARGE SCALE GENOMIC DNA]</scope>
    <source>
        <strain evidence="3">SpSt-192</strain>
    </source>
</reference>
<evidence type="ECO:0000313" key="3">
    <source>
        <dbReference type="EMBL" id="HEX71059.1"/>
    </source>
</evidence>
<dbReference type="EMBL" id="DSID01000561">
    <property type="protein sequence ID" value="HEX71059.1"/>
    <property type="molecule type" value="Genomic_DNA"/>
</dbReference>
<feature type="region of interest" description="Disordered" evidence="1">
    <location>
        <begin position="256"/>
        <end position="279"/>
    </location>
</feature>
<dbReference type="AlphaFoldDB" id="A0A7C3AN39"/>
<dbReference type="CDD" id="cd06232">
    <property type="entry name" value="M14-like"/>
    <property type="match status" value="1"/>
</dbReference>
<evidence type="ECO:0000259" key="2">
    <source>
        <dbReference type="Pfam" id="PF00246"/>
    </source>
</evidence>
<dbReference type="SUPFAM" id="SSF53187">
    <property type="entry name" value="Zn-dependent exopeptidases"/>
    <property type="match status" value="1"/>
</dbReference>
<sequence>MRRHPRFAAVNLISDPIHGYLELTLPAGGQLVSTTKLTAWKPTILITGRQHANEVSSTSHILRLAELVVTDPAYRDLLRRVNIILHPVENPDGAAIAFELQKLTPTHMLHAGRYSALGMDVASQVGEADPLLPEALVRGKLWSAWLPDIYLNPHGYPSHEWVQPFAGYVPPGFRSYWSTRGWYTSVSGLRDPRYPQHAQVIDAIRESIVREINRHPQVRAMNLRHQARYRKWAFGFAPHVFNQEIYRDTAIYYSDPESGQPSGSRQASAGRFAGRGGRSAMSRWPQVTYFIGGTEAPDETAQGEWLALVTQAGFSYLMASINYLKDGRYAIERIEEEADRDRVSLTLLRVRPVLPPRGLDAVTTNGTAGRP</sequence>
<name>A0A7C3AN39_9BACT</name>
<dbReference type="GO" id="GO:0004181">
    <property type="term" value="F:metallocarboxypeptidase activity"/>
    <property type="evidence" value="ECO:0007669"/>
    <property type="project" value="InterPro"/>
</dbReference>
<comment type="caution">
    <text evidence="3">The sequence shown here is derived from an EMBL/GenBank/DDBJ whole genome shotgun (WGS) entry which is preliminary data.</text>
</comment>
<dbReference type="GO" id="GO:0008270">
    <property type="term" value="F:zinc ion binding"/>
    <property type="evidence" value="ECO:0007669"/>
    <property type="project" value="InterPro"/>
</dbReference>
<dbReference type="Gene3D" id="3.40.630.10">
    <property type="entry name" value="Zn peptidases"/>
    <property type="match status" value="1"/>
</dbReference>
<gene>
    <name evidence="3" type="ORF">ENP13_07425</name>
</gene>
<accession>A0A7C3AN39</accession>
<proteinExistence type="predicted"/>
<dbReference type="GO" id="GO:0006508">
    <property type="term" value="P:proteolysis"/>
    <property type="evidence" value="ECO:0007669"/>
    <property type="project" value="InterPro"/>
</dbReference>
<feature type="domain" description="Peptidase M14" evidence="2">
    <location>
        <begin position="39"/>
        <end position="113"/>
    </location>
</feature>
<organism evidence="3">
    <name type="scientific">Thermorudis sp</name>
    <dbReference type="NCBI Taxonomy" id="1969470"/>
    <lineage>
        <taxon>Bacteria</taxon>
        <taxon>Pseudomonadati</taxon>
        <taxon>Thermomicrobiota</taxon>
        <taxon>Thermomicrobia</taxon>
        <taxon>Thermomicrobia incertae sedis</taxon>
        <taxon>Thermorudis</taxon>
    </lineage>
</organism>
<evidence type="ECO:0000256" key="1">
    <source>
        <dbReference type="SAM" id="MobiDB-lite"/>
    </source>
</evidence>
<feature type="compositionally biased region" description="Low complexity" evidence="1">
    <location>
        <begin position="262"/>
        <end position="279"/>
    </location>
</feature>
<protein>
    <recommendedName>
        <fullName evidence="2">Peptidase M14 domain-containing protein</fullName>
    </recommendedName>
</protein>
<dbReference type="InterPro" id="IPR000834">
    <property type="entry name" value="Peptidase_M14"/>
</dbReference>
<dbReference type="Pfam" id="PF00246">
    <property type="entry name" value="Peptidase_M14"/>
    <property type="match status" value="1"/>
</dbReference>